<dbReference type="InterPro" id="IPR009057">
    <property type="entry name" value="Homeodomain-like_sf"/>
</dbReference>
<keyword evidence="2" id="KW-0805">Transcription regulation</keyword>
<gene>
    <name evidence="9" type="ORF">CEUTPL_LOCUS11174</name>
</gene>
<dbReference type="OrthoDB" id="2143914at2759"/>
<dbReference type="GO" id="GO:0005634">
    <property type="term" value="C:nucleus"/>
    <property type="evidence" value="ECO:0007669"/>
    <property type="project" value="UniProtKB-SubCell"/>
</dbReference>
<evidence type="ECO:0000256" key="5">
    <source>
        <dbReference type="ARBA" id="ARBA00023242"/>
    </source>
</evidence>
<dbReference type="AlphaFoldDB" id="A0A9N9MXK2"/>
<sequence>MIRIDPAGPHGFEYAEFIERNSPTTATTTSSDEEETFEFDEDGKSDNTRELDSCKSLTKEEQAVVASCTDPELKELIFLNRKKNMQLLETFQMFSNMLKECQRALAEEVEIDKGTRRMKAIEKPKLWRLGFPYFKTADDYPCPRNADMQKKEARGELYFYGLRPSPRWSNDDTIRLLEGVSFWYKNLKKNELETQIKKLEEKKKKSGQDKVKLRELEEKFAAVEASNRNLYPELGDEKCLDWSRIAMHFLDDKYQAEDCLNMWKNYLHPKINKNYWTPEENEKLKSLVPANNYQNWDLIAEKLGGNRRGFITCLHFYSEIKSHRIQGAFSAEEDKLLLDLVDKYKQGNYIHWEKIVHFFPKRHRTQIYYRYTYFLKENYRRKDKFTEAEDILLLVLVDRWGKKFTKITDYFPQRSANQLKARYNTQLYDATKRGAFTLEEDKKILSLVKKNGNSWAYMEKLFQRNSATIRQRYLTLRAFMNMNPGKGLEEAPRRVFRQDSNSAQHSILRLIANKFKIYKKIPTIEEIEKLLGNKTMQDTQEEIKEEDSAPSTSQICKPQVYTQMIKDEIGFSTTSFPSLTTDALLRDYFKSSKKIELTDNLMESATKTVQTILDTLQAELYIPITFKTDSRLDSIDVKILTEITKKLTTVDDHYVIKRSGQRVSHLIPPNPNTLTALQQMLLKSQVRHMNCDEWPDNDDQVKWCILKYLSNQGAEVQQQLKFERNLFTERFISLYKIPAILSNTPPNELLLSFIRGPRLKTYQRKIKSDPQPNCENQRDPTPSTSQLPESEPASPAAFETVFIKEELEKAKITEPKEFDEDPLAKLTVIEELEQKIFKTIEDLSKKPSTKRFFDPSDKRPFTNIRTYTRKKSAPVKNTSDNNGTKQYSKSSSTLSTVKVEPPTKKSKN</sequence>
<feature type="compositionally biased region" description="Low complexity" evidence="7">
    <location>
        <begin position="888"/>
        <end position="899"/>
    </location>
</feature>
<dbReference type="CDD" id="cd00167">
    <property type="entry name" value="SANT"/>
    <property type="match status" value="2"/>
</dbReference>
<accession>A0A9N9MXK2</accession>
<feature type="compositionally biased region" description="Basic and acidic residues" evidence="7">
    <location>
        <begin position="847"/>
        <end position="860"/>
    </location>
</feature>
<reference evidence="9" key="1">
    <citation type="submission" date="2022-01" db="EMBL/GenBank/DDBJ databases">
        <authorList>
            <person name="King R."/>
        </authorList>
    </citation>
    <scope>NUCLEOTIDE SEQUENCE</scope>
</reference>
<comment type="subcellular location">
    <subcellularLocation>
        <location evidence="1">Nucleus</location>
    </subcellularLocation>
</comment>
<dbReference type="GO" id="GO:0042796">
    <property type="term" value="P:snRNA transcription by RNA polymerase III"/>
    <property type="evidence" value="ECO:0007669"/>
    <property type="project" value="TreeGrafter"/>
</dbReference>
<keyword evidence="6" id="KW-0175">Coiled coil</keyword>
<dbReference type="SUPFAM" id="SSF46689">
    <property type="entry name" value="Homeodomain-like"/>
    <property type="match status" value="3"/>
</dbReference>
<evidence type="ECO:0000313" key="10">
    <source>
        <dbReference type="Proteomes" id="UP001152799"/>
    </source>
</evidence>
<dbReference type="GO" id="GO:0042795">
    <property type="term" value="P:snRNA transcription by RNA polymerase II"/>
    <property type="evidence" value="ECO:0007669"/>
    <property type="project" value="TreeGrafter"/>
</dbReference>
<feature type="domain" description="Myb-like" evidence="8">
    <location>
        <begin position="432"/>
        <end position="479"/>
    </location>
</feature>
<evidence type="ECO:0000256" key="2">
    <source>
        <dbReference type="ARBA" id="ARBA00023015"/>
    </source>
</evidence>
<evidence type="ECO:0000256" key="1">
    <source>
        <dbReference type="ARBA" id="ARBA00004123"/>
    </source>
</evidence>
<feature type="region of interest" description="Disordered" evidence="7">
    <location>
        <begin position="847"/>
        <end position="908"/>
    </location>
</feature>
<dbReference type="EMBL" id="OU892282">
    <property type="protein sequence ID" value="CAG9770726.1"/>
    <property type="molecule type" value="Genomic_DNA"/>
</dbReference>
<evidence type="ECO:0000313" key="9">
    <source>
        <dbReference type="EMBL" id="CAG9770726.1"/>
    </source>
</evidence>
<dbReference type="GO" id="GO:0001006">
    <property type="term" value="F:RNA polymerase III type 3 promoter sequence-specific DNA binding"/>
    <property type="evidence" value="ECO:0007669"/>
    <property type="project" value="TreeGrafter"/>
</dbReference>
<feature type="compositionally biased region" description="Polar residues" evidence="7">
    <location>
        <begin position="875"/>
        <end position="887"/>
    </location>
</feature>
<keyword evidence="5" id="KW-0539">Nucleus</keyword>
<keyword evidence="10" id="KW-1185">Reference proteome</keyword>
<dbReference type="Gene3D" id="1.10.10.60">
    <property type="entry name" value="Homeodomain-like"/>
    <property type="match status" value="4"/>
</dbReference>
<proteinExistence type="predicted"/>
<dbReference type="PANTHER" id="PTHR46621">
    <property type="entry name" value="SNRNA-ACTIVATING PROTEIN COMPLEX SUBUNIT 4"/>
    <property type="match status" value="1"/>
</dbReference>
<feature type="domain" description="Myb-like" evidence="8">
    <location>
        <begin position="381"/>
        <end position="429"/>
    </location>
</feature>
<evidence type="ECO:0000259" key="8">
    <source>
        <dbReference type="SMART" id="SM00717"/>
    </source>
</evidence>
<keyword evidence="3" id="KW-0238">DNA-binding</keyword>
<organism evidence="9 10">
    <name type="scientific">Ceutorhynchus assimilis</name>
    <name type="common">cabbage seed weevil</name>
    <dbReference type="NCBI Taxonomy" id="467358"/>
    <lineage>
        <taxon>Eukaryota</taxon>
        <taxon>Metazoa</taxon>
        <taxon>Ecdysozoa</taxon>
        <taxon>Arthropoda</taxon>
        <taxon>Hexapoda</taxon>
        <taxon>Insecta</taxon>
        <taxon>Pterygota</taxon>
        <taxon>Neoptera</taxon>
        <taxon>Endopterygota</taxon>
        <taxon>Coleoptera</taxon>
        <taxon>Polyphaga</taxon>
        <taxon>Cucujiformia</taxon>
        <taxon>Curculionidae</taxon>
        <taxon>Ceutorhynchinae</taxon>
        <taxon>Ceutorhynchus</taxon>
    </lineage>
</organism>
<dbReference type="GO" id="GO:0000978">
    <property type="term" value="F:RNA polymerase II cis-regulatory region sequence-specific DNA binding"/>
    <property type="evidence" value="ECO:0007669"/>
    <property type="project" value="TreeGrafter"/>
</dbReference>
<name>A0A9N9MXK2_9CUCU</name>
<feature type="domain" description="Myb-like" evidence="8">
    <location>
        <begin position="272"/>
        <end position="323"/>
    </location>
</feature>
<dbReference type="PANTHER" id="PTHR46621:SF1">
    <property type="entry name" value="SNRNA-ACTIVATING PROTEIN COMPLEX SUBUNIT 4"/>
    <property type="match status" value="1"/>
</dbReference>
<feature type="domain" description="Myb-like" evidence="8">
    <location>
        <begin position="325"/>
        <end position="377"/>
    </location>
</feature>
<dbReference type="SMART" id="SM00717">
    <property type="entry name" value="SANT"/>
    <property type="match status" value="5"/>
</dbReference>
<dbReference type="InterPro" id="IPR001005">
    <property type="entry name" value="SANT/Myb"/>
</dbReference>
<dbReference type="InterPro" id="IPR051575">
    <property type="entry name" value="Myb-like_DNA-bd"/>
</dbReference>
<dbReference type="Proteomes" id="UP001152799">
    <property type="component" value="Chromosome 6"/>
</dbReference>
<evidence type="ECO:0000256" key="3">
    <source>
        <dbReference type="ARBA" id="ARBA00023125"/>
    </source>
</evidence>
<evidence type="ECO:0000256" key="6">
    <source>
        <dbReference type="SAM" id="Coils"/>
    </source>
</evidence>
<dbReference type="Pfam" id="PF13921">
    <property type="entry name" value="Myb_DNA-bind_6"/>
    <property type="match status" value="2"/>
</dbReference>
<feature type="compositionally biased region" description="Acidic residues" evidence="7">
    <location>
        <begin position="31"/>
        <end position="41"/>
    </location>
</feature>
<keyword evidence="4" id="KW-0804">Transcription</keyword>
<feature type="compositionally biased region" description="Polar residues" evidence="7">
    <location>
        <begin position="770"/>
        <end position="788"/>
    </location>
</feature>
<feature type="region of interest" description="Disordered" evidence="7">
    <location>
        <begin position="19"/>
        <end position="50"/>
    </location>
</feature>
<feature type="domain" description="Myb-like" evidence="8">
    <location>
        <begin position="164"/>
        <end position="269"/>
    </location>
</feature>
<evidence type="ECO:0000256" key="4">
    <source>
        <dbReference type="ARBA" id="ARBA00023163"/>
    </source>
</evidence>
<protein>
    <recommendedName>
        <fullName evidence="8">Myb-like domain-containing protein</fullName>
    </recommendedName>
</protein>
<evidence type="ECO:0000256" key="7">
    <source>
        <dbReference type="SAM" id="MobiDB-lite"/>
    </source>
</evidence>
<dbReference type="GO" id="GO:0019185">
    <property type="term" value="C:snRNA-activating protein complex"/>
    <property type="evidence" value="ECO:0007669"/>
    <property type="project" value="TreeGrafter"/>
</dbReference>
<feature type="region of interest" description="Disordered" evidence="7">
    <location>
        <begin position="765"/>
        <end position="795"/>
    </location>
</feature>
<feature type="coiled-coil region" evidence="6">
    <location>
        <begin position="185"/>
        <end position="219"/>
    </location>
</feature>